<accession>A0A174P819</accession>
<dbReference type="Proteomes" id="UP000196386">
    <property type="component" value="Unassembled WGS sequence"/>
</dbReference>
<dbReference type="Gene3D" id="3.40.50.1950">
    <property type="entry name" value="Flavin prenyltransferase-like"/>
    <property type="match status" value="1"/>
</dbReference>
<dbReference type="InterPro" id="IPR036551">
    <property type="entry name" value="Flavin_trans-like"/>
</dbReference>
<evidence type="ECO:0000313" key="3">
    <source>
        <dbReference type="EMBL" id="OUP67644.1"/>
    </source>
</evidence>
<dbReference type="AlphaFoldDB" id="A0A174P819"/>
<evidence type="ECO:0000313" key="4">
    <source>
        <dbReference type="EMBL" id="RGE70042.1"/>
    </source>
</evidence>
<dbReference type="GO" id="GO:0003824">
    <property type="term" value="F:catalytic activity"/>
    <property type="evidence" value="ECO:0007669"/>
    <property type="project" value="InterPro"/>
</dbReference>
<dbReference type="GeneID" id="72465182"/>
<dbReference type="SUPFAM" id="SSF52507">
    <property type="entry name" value="Homo-oligomeric flavin-containing Cys decarboxylases, HFCD"/>
    <property type="match status" value="1"/>
</dbReference>
<dbReference type="NCBIfam" id="NF006161">
    <property type="entry name" value="PRK08305.1"/>
    <property type="match status" value="1"/>
</dbReference>
<reference evidence="6" key="2">
    <citation type="submission" date="2017-04" db="EMBL/GenBank/DDBJ databases">
        <title>Function of individual gut microbiota members based on whole genome sequencing of pure cultures obtained from chicken caecum.</title>
        <authorList>
            <person name="Medvecky M."/>
            <person name="Cejkova D."/>
            <person name="Polansky O."/>
            <person name="Karasova D."/>
            <person name="Kubasova T."/>
            <person name="Cizek A."/>
            <person name="Rychlik I."/>
        </authorList>
    </citation>
    <scope>NUCLEOTIDE SEQUENCE [LARGE SCALE GENOMIC DNA]</scope>
    <source>
        <strain evidence="6">An175</strain>
    </source>
</reference>
<reference evidence="4 7" key="4">
    <citation type="submission" date="2018-08" db="EMBL/GenBank/DDBJ databases">
        <title>A genome reference for cultivated species of the human gut microbiota.</title>
        <authorList>
            <person name="Zou Y."/>
            <person name="Xue W."/>
            <person name="Luo G."/>
        </authorList>
    </citation>
    <scope>NUCLEOTIDE SEQUENCE [LARGE SCALE GENOMIC DNA]</scope>
    <source>
        <strain evidence="4 7">TF05-12AC</strain>
    </source>
</reference>
<dbReference type="Proteomes" id="UP000260828">
    <property type="component" value="Unassembled WGS sequence"/>
</dbReference>
<gene>
    <name evidence="3" type="ORF">B5F11_17240</name>
    <name evidence="4" type="ORF">DXC40_02990</name>
    <name evidence="2" type="ORF">ERS852551_01159</name>
</gene>
<reference evidence="2 5" key="1">
    <citation type="submission" date="2015-09" db="EMBL/GenBank/DDBJ databases">
        <authorList>
            <consortium name="Pathogen Informatics"/>
        </authorList>
    </citation>
    <scope>NUCLEOTIDE SEQUENCE [LARGE SCALE GENOMIC DNA]</scope>
    <source>
        <strain evidence="2 5">2789STDY5834939</strain>
    </source>
</reference>
<dbReference type="PIRSF" id="PIRSF001390">
    <property type="entry name" value="Dipicolinate_synth_subunit_B"/>
    <property type="match status" value="1"/>
</dbReference>
<proteinExistence type="predicted"/>
<feature type="domain" description="Flavoprotein" evidence="1">
    <location>
        <begin position="4"/>
        <end position="153"/>
    </location>
</feature>
<dbReference type="InterPro" id="IPR014214">
    <property type="entry name" value="Dipicolinic_acid_synth_B"/>
</dbReference>
<dbReference type="RefSeq" id="WP_006877228.1">
    <property type="nucleotide sequence ID" value="NZ_CABIWA010000003.1"/>
</dbReference>
<dbReference type="Proteomes" id="UP000095765">
    <property type="component" value="Unassembled WGS sequence"/>
</dbReference>
<reference evidence="3" key="3">
    <citation type="journal article" date="2018" name="BMC Genomics">
        <title>Whole genome sequencing and function prediction of 133 gut anaerobes isolated from chicken caecum in pure cultures.</title>
        <authorList>
            <person name="Medvecky M."/>
            <person name="Cejkova D."/>
            <person name="Polansky O."/>
            <person name="Karasova D."/>
            <person name="Kubasova T."/>
            <person name="Cizek A."/>
            <person name="Rychlik I."/>
        </authorList>
    </citation>
    <scope>NUCLEOTIDE SEQUENCE</scope>
    <source>
        <strain evidence="3">An175</strain>
    </source>
</reference>
<dbReference type="EMBL" id="CZBE01000006">
    <property type="protein sequence ID" value="CUP54898.1"/>
    <property type="molecule type" value="Genomic_DNA"/>
</dbReference>
<evidence type="ECO:0000259" key="1">
    <source>
        <dbReference type="Pfam" id="PF02441"/>
    </source>
</evidence>
<organism evidence="2 5">
    <name type="scientific">Anaerotruncus colihominis</name>
    <dbReference type="NCBI Taxonomy" id="169435"/>
    <lineage>
        <taxon>Bacteria</taxon>
        <taxon>Bacillati</taxon>
        <taxon>Bacillota</taxon>
        <taxon>Clostridia</taxon>
        <taxon>Eubacteriales</taxon>
        <taxon>Oscillospiraceae</taxon>
        <taxon>Anaerotruncus</taxon>
    </lineage>
</organism>
<protein>
    <submittedName>
        <fullName evidence="2">Dipicolinate synthase subunit B</fullName>
    </submittedName>
</protein>
<evidence type="ECO:0000313" key="2">
    <source>
        <dbReference type="EMBL" id="CUP54898.1"/>
    </source>
</evidence>
<dbReference type="OrthoDB" id="9792688at2"/>
<dbReference type="Pfam" id="PF02441">
    <property type="entry name" value="Flavoprotein"/>
    <property type="match status" value="1"/>
</dbReference>
<evidence type="ECO:0000313" key="5">
    <source>
        <dbReference type="Proteomes" id="UP000095765"/>
    </source>
</evidence>
<dbReference type="EMBL" id="QVME01000001">
    <property type="protein sequence ID" value="RGE70042.1"/>
    <property type="molecule type" value="Genomic_DNA"/>
</dbReference>
<dbReference type="InterPro" id="IPR003382">
    <property type="entry name" value="Flavoprotein"/>
</dbReference>
<evidence type="ECO:0000313" key="6">
    <source>
        <dbReference type="Proteomes" id="UP000196386"/>
    </source>
</evidence>
<evidence type="ECO:0000313" key="7">
    <source>
        <dbReference type="Proteomes" id="UP000260828"/>
    </source>
</evidence>
<sequence length="189" mass="20492">MTKKRIGFALTGSFCTWARVIPILEELSSTYDLFPILSPIAYISDNRFGKAADWRAQIEKICGRPVWHTIEQVEPIGPKNLLDALVIAPCTGNTLGKLAGGIIDTAPVMAAKSNLRNANPLILAVSTNDALGASARNIGQLMNARNVYFVPMAQDDPNGKPASVVAHFERIGETLAEAFKGRQLQPVYD</sequence>
<name>A0A174P819_9FIRM</name>
<dbReference type="EMBL" id="NFKP01000029">
    <property type="protein sequence ID" value="OUP67644.1"/>
    <property type="molecule type" value="Genomic_DNA"/>
</dbReference>